<reference evidence="3 4" key="1">
    <citation type="submission" date="2016-05" db="EMBL/GenBank/DDBJ databases">
        <title>Genome sequencing reveals origins of a unique bacterial endosymbiosis in the earliest lineages of terrestrial Fungi.</title>
        <authorList>
            <consortium name="DOE Joint Genome Institute"/>
            <person name="Uehling J."/>
            <person name="Gryganskyi A."/>
            <person name="Hameed K."/>
            <person name="Tschaplinski T."/>
            <person name="Misztal P."/>
            <person name="Wu S."/>
            <person name="Desiro A."/>
            <person name="Vande Pol N."/>
            <person name="Du Z.-Y."/>
            <person name="Zienkiewicz A."/>
            <person name="Zienkiewicz K."/>
            <person name="Morin E."/>
            <person name="Tisserant E."/>
            <person name="Splivallo R."/>
            <person name="Hainaut M."/>
            <person name="Henrissat B."/>
            <person name="Ohm R."/>
            <person name="Kuo A."/>
            <person name="Yan J."/>
            <person name="Lipzen A."/>
            <person name="Nolan M."/>
            <person name="Labutti K."/>
            <person name="Barry K."/>
            <person name="Goldstein A."/>
            <person name="Labbe J."/>
            <person name="Schadt C."/>
            <person name="Tuskan G."/>
            <person name="Grigoriev I."/>
            <person name="Martin F."/>
            <person name="Vilgalys R."/>
            <person name="Bonito G."/>
        </authorList>
    </citation>
    <scope>NUCLEOTIDE SEQUENCE [LARGE SCALE GENOMIC DNA]</scope>
    <source>
        <strain evidence="3 4">AG-77</strain>
    </source>
</reference>
<dbReference type="EMBL" id="KV442068">
    <property type="protein sequence ID" value="OAQ26325.1"/>
    <property type="molecule type" value="Genomic_DNA"/>
</dbReference>
<dbReference type="AlphaFoldDB" id="A0A197JMF0"/>
<proteinExistence type="predicted"/>
<name>A0A197JMF0_9FUNG</name>
<organism evidence="3 4">
    <name type="scientific">Linnemannia elongata AG-77</name>
    <dbReference type="NCBI Taxonomy" id="1314771"/>
    <lineage>
        <taxon>Eukaryota</taxon>
        <taxon>Fungi</taxon>
        <taxon>Fungi incertae sedis</taxon>
        <taxon>Mucoromycota</taxon>
        <taxon>Mortierellomycotina</taxon>
        <taxon>Mortierellomycetes</taxon>
        <taxon>Mortierellales</taxon>
        <taxon>Mortierellaceae</taxon>
        <taxon>Linnemannia</taxon>
    </lineage>
</organism>
<protein>
    <submittedName>
        <fullName evidence="3">Uncharacterized protein</fullName>
    </submittedName>
</protein>
<sequence length="173" mass="19188">MSGRGHPTTGIMDTNIASKKSSDAKVPSGQDQSKTCLFRFKKTSNIMGNNTDTKTPSTVTTTITTTDSGNGLATIATMLQSELNRKLAELKDIHEAYKGIIANWTDDKPPVPSQYCLIVHICWARAIKTWQYQLRLEEAAAKIEAEIDQFRKEMLDALVNSHRLELVPAAYSE</sequence>
<dbReference type="OrthoDB" id="2402374at2759"/>
<keyword evidence="1" id="KW-0175">Coiled coil</keyword>
<feature type="coiled-coil region" evidence="1">
    <location>
        <begin position="133"/>
        <end position="160"/>
    </location>
</feature>
<gene>
    <name evidence="3" type="ORF">K457DRAFT_157648</name>
</gene>
<evidence type="ECO:0000313" key="3">
    <source>
        <dbReference type="EMBL" id="OAQ26325.1"/>
    </source>
</evidence>
<keyword evidence="4" id="KW-1185">Reference proteome</keyword>
<evidence type="ECO:0000313" key="4">
    <source>
        <dbReference type="Proteomes" id="UP000078512"/>
    </source>
</evidence>
<accession>A0A197JMF0</accession>
<evidence type="ECO:0000256" key="2">
    <source>
        <dbReference type="SAM" id="MobiDB-lite"/>
    </source>
</evidence>
<evidence type="ECO:0000256" key="1">
    <source>
        <dbReference type="SAM" id="Coils"/>
    </source>
</evidence>
<feature type="region of interest" description="Disordered" evidence="2">
    <location>
        <begin position="1"/>
        <end position="31"/>
    </location>
</feature>
<dbReference type="Proteomes" id="UP000078512">
    <property type="component" value="Unassembled WGS sequence"/>
</dbReference>